<evidence type="ECO:0000313" key="3">
    <source>
        <dbReference type="Proteomes" id="UP001339911"/>
    </source>
</evidence>
<protein>
    <submittedName>
        <fullName evidence="2">Permease prefix domain 1-containing protein</fullName>
    </submittedName>
</protein>
<evidence type="ECO:0000313" key="2">
    <source>
        <dbReference type="EMBL" id="MEE6312091.1"/>
    </source>
</evidence>
<keyword evidence="3" id="KW-1185">Reference proteome</keyword>
<dbReference type="EMBL" id="JAZGQL010000042">
    <property type="protein sequence ID" value="MEE6312091.1"/>
    <property type="molecule type" value="Genomic_DNA"/>
</dbReference>
<feature type="transmembrane region" description="Helical" evidence="1">
    <location>
        <begin position="164"/>
        <end position="185"/>
    </location>
</feature>
<keyword evidence="1" id="KW-0812">Transmembrane</keyword>
<dbReference type="NCBIfam" id="NF038403">
    <property type="entry name" value="perm_prefix_1"/>
    <property type="match status" value="1"/>
</dbReference>
<dbReference type="InterPro" id="IPR047928">
    <property type="entry name" value="Perm_prefix_1"/>
</dbReference>
<reference evidence="2 3" key="1">
    <citation type="submission" date="2024-01" db="EMBL/GenBank/DDBJ databases">
        <title>Genome insights into Plantactinospora veratri sp. nov.</title>
        <authorList>
            <person name="Wang L."/>
        </authorList>
    </citation>
    <scope>NUCLEOTIDE SEQUENCE [LARGE SCALE GENOMIC DNA]</scope>
    <source>
        <strain evidence="2 3">NEAU-FHS4</strain>
    </source>
</reference>
<gene>
    <name evidence="2" type="ORF">V1634_35315</name>
</gene>
<organism evidence="2 3">
    <name type="scientific">Plantactinospora veratri</name>
    <dbReference type="NCBI Taxonomy" id="1436122"/>
    <lineage>
        <taxon>Bacteria</taxon>
        <taxon>Bacillati</taxon>
        <taxon>Actinomycetota</taxon>
        <taxon>Actinomycetes</taxon>
        <taxon>Micromonosporales</taxon>
        <taxon>Micromonosporaceae</taxon>
        <taxon>Plantactinospora</taxon>
    </lineage>
</organism>
<dbReference type="RefSeq" id="WP_331211969.1">
    <property type="nucleotide sequence ID" value="NZ_JAZGQL010000042.1"/>
</dbReference>
<accession>A0ABU7SQ56</accession>
<feature type="transmembrane region" description="Helical" evidence="1">
    <location>
        <begin position="93"/>
        <end position="119"/>
    </location>
</feature>
<sequence length="214" mass="22408">MTAKGERVEPSGQDPTAAVGVVDRHLDEMFDQLAGTGAAGRRVLAEVADHLRDAVADEMARGVPAEQAERNAVTRFGSPDHIAGPLRRARRGLAVASVVSDAWLLAGLAALLFAATYLFKALDVAMLRLTHPEQLPSCVERPMAPADISDAIAPCGAGASAAHAYARIGLIALLAAIAALTARWLTIRNTALAPASQRFPLLAAALILQRHCQG</sequence>
<keyword evidence="1" id="KW-0472">Membrane</keyword>
<comment type="caution">
    <text evidence="2">The sequence shown here is derived from an EMBL/GenBank/DDBJ whole genome shotgun (WGS) entry which is preliminary data.</text>
</comment>
<name>A0ABU7SQ56_9ACTN</name>
<keyword evidence="1" id="KW-1133">Transmembrane helix</keyword>
<dbReference type="Proteomes" id="UP001339911">
    <property type="component" value="Unassembled WGS sequence"/>
</dbReference>
<proteinExistence type="predicted"/>
<evidence type="ECO:0000256" key="1">
    <source>
        <dbReference type="SAM" id="Phobius"/>
    </source>
</evidence>